<gene>
    <name evidence="4" type="ORF">Taro_033538</name>
</gene>
<dbReference type="AlphaFoldDB" id="A0A843W504"/>
<evidence type="ECO:0000259" key="3">
    <source>
        <dbReference type="PROSITE" id="PS50966"/>
    </source>
</evidence>
<name>A0A843W504_COLES</name>
<keyword evidence="1 2" id="KW-0863">Zinc-finger</keyword>
<keyword evidence="5" id="KW-1185">Reference proteome</keyword>
<dbReference type="InterPro" id="IPR018289">
    <property type="entry name" value="MULE_transposase_dom"/>
</dbReference>
<keyword evidence="2" id="KW-0479">Metal-binding</keyword>
<comment type="similarity">
    <text evidence="2">Belongs to the FHY3/FAR1 family.</text>
</comment>
<comment type="subcellular location">
    <subcellularLocation>
        <location evidence="2">Nucleus</location>
    </subcellularLocation>
</comment>
<dbReference type="GO" id="GO:0008270">
    <property type="term" value="F:zinc ion binding"/>
    <property type="evidence" value="ECO:0007669"/>
    <property type="project" value="UniProtKB-UniRule"/>
</dbReference>
<keyword evidence="2" id="KW-0862">Zinc</keyword>
<dbReference type="InterPro" id="IPR007527">
    <property type="entry name" value="Znf_SWIM"/>
</dbReference>
<dbReference type="PANTHER" id="PTHR31669">
    <property type="entry name" value="PROTEIN FAR1-RELATED SEQUENCE 10-RELATED"/>
    <property type="match status" value="1"/>
</dbReference>
<dbReference type="Proteomes" id="UP000652761">
    <property type="component" value="Unassembled WGS sequence"/>
</dbReference>
<evidence type="ECO:0000256" key="2">
    <source>
        <dbReference type="RuleBase" id="RU367018"/>
    </source>
</evidence>
<protein>
    <recommendedName>
        <fullName evidence="2">Protein FAR1-RELATED SEQUENCE</fullName>
    </recommendedName>
</protein>
<organism evidence="4 5">
    <name type="scientific">Colocasia esculenta</name>
    <name type="common">Wild taro</name>
    <name type="synonym">Arum esculentum</name>
    <dbReference type="NCBI Taxonomy" id="4460"/>
    <lineage>
        <taxon>Eukaryota</taxon>
        <taxon>Viridiplantae</taxon>
        <taxon>Streptophyta</taxon>
        <taxon>Embryophyta</taxon>
        <taxon>Tracheophyta</taxon>
        <taxon>Spermatophyta</taxon>
        <taxon>Magnoliopsida</taxon>
        <taxon>Liliopsida</taxon>
        <taxon>Araceae</taxon>
        <taxon>Aroideae</taxon>
        <taxon>Colocasieae</taxon>
        <taxon>Colocasia</taxon>
    </lineage>
</organism>
<feature type="domain" description="SWIM-type" evidence="3">
    <location>
        <begin position="338"/>
        <end position="374"/>
    </location>
</feature>
<evidence type="ECO:0000256" key="1">
    <source>
        <dbReference type="PROSITE-ProRule" id="PRU00325"/>
    </source>
</evidence>
<dbReference type="PROSITE" id="PS50966">
    <property type="entry name" value="ZF_SWIM"/>
    <property type="match status" value="1"/>
</dbReference>
<accession>A0A843W504</accession>
<dbReference type="InterPro" id="IPR031052">
    <property type="entry name" value="FHY3/FAR1"/>
</dbReference>
<dbReference type="GO" id="GO:0006355">
    <property type="term" value="P:regulation of DNA-templated transcription"/>
    <property type="evidence" value="ECO:0007669"/>
    <property type="project" value="UniProtKB-UniRule"/>
</dbReference>
<dbReference type="OrthoDB" id="737874at2759"/>
<reference evidence="4" key="1">
    <citation type="submission" date="2017-07" db="EMBL/GenBank/DDBJ databases">
        <title>Taro Niue Genome Assembly and Annotation.</title>
        <authorList>
            <person name="Atibalentja N."/>
            <person name="Keating K."/>
            <person name="Fields C.J."/>
        </authorList>
    </citation>
    <scope>NUCLEOTIDE SEQUENCE</scope>
    <source>
        <strain evidence="4">Niue_2</strain>
        <tissue evidence="4">Leaf</tissue>
    </source>
</reference>
<proteinExistence type="inferred from homology"/>
<keyword evidence="2" id="KW-0539">Nucleus</keyword>
<sequence length="385" mass="45146">MIEYFLLMQLRNPMFFYALDLNDDDQLRNIFWIDGRSRMACTYFSDVITFDTTYLTNTYQMPFAPFAGVNHRGQSILLGCALLSNEKIKSFVWVFKAWLESNGNKASKAIITDQDKAMEVAIAEIFPNARHRWCLWHIMKKIPEKIGHICSKYLDFIDDFHGCIYDSITTHEFEERWDQILKNYEECNDNEWMKSLYDSRLKWAPIFLKDTFFAGMSSSQRSESIHHFFDGFVQSKTTLGEFIDKYIVALGSRYDAENEADVKTMETAPFLRTSSPFEKQASSIYTRGIFKKFQEELMEIASCVPTIIHDDDKKLTMRIKSFENIKVKHVDKIIAKEFTVSVDRTEDLVACTYKSFEFRAYLCRHTLVVLQFAGIVRIPERYILK</sequence>
<comment type="function">
    <text evidence="2">Putative transcription activator involved in regulating light control of development.</text>
</comment>
<dbReference type="GO" id="GO:0005634">
    <property type="term" value="C:nucleus"/>
    <property type="evidence" value="ECO:0007669"/>
    <property type="project" value="UniProtKB-SubCell"/>
</dbReference>
<dbReference type="EMBL" id="NMUH01002568">
    <property type="protein sequence ID" value="MQM00791.1"/>
    <property type="molecule type" value="Genomic_DNA"/>
</dbReference>
<evidence type="ECO:0000313" key="5">
    <source>
        <dbReference type="Proteomes" id="UP000652761"/>
    </source>
</evidence>
<dbReference type="PANTHER" id="PTHR31669:SF283">
    <property type="entry name" value="PROTEIN FAR1-RELATED SEQUENCE"/>
    <property type="match status" value="1"/>
</dbReference>
<dbReference type="Pfam" id="PF10551">
    <property type="entry name" value="MULE"/>
    <property type="match status" value="1"/>
</dbReference>
<evidence type="ECO:0000313" key="4">
    <source>
        <dbReference type="EMBL" id="MQM00791.1"/>
    </source>
</evidence>
<comment type="caution">
    <text evidence="4">The sequence shown here is derived from an EMBL/GenBank/DDBJ whole genome shotgun (WGS) entry which is preliminary data.</text>
</comment>